<proteinExistence type="predicted"/>
<reference evidence="5" key="2">
    <citation type="journal article" date="2021" name="Microbiome">
        <title>Successional dynamics and alternative stable states in a saline activated sludge microbial community over 9 years.</title>
        <authorList>
            <person name="Wang Y."/>
            <person name="Ye J."/>
            <person name="Ju F."/>
            <person name="Liu L."/>
            <person name="Boyd J.A."/>
            <person name="Deng Y."/>
            <person name="Parks D.H."/>
            <person name="Jiang X."/>
            <person name="Yin X."/>
            <person name="Woodcroft B.J."/>
            <person name="Tyson G.W."/>
            <person name="Hugenholtz P."/>
            <person name="Polz M.F."/>
            <person name="Zhang T."/>
        </authorList>
    </citation>
    <scope>NUCLEOTIDE SEQUENCE</scope>
    <source>
        <strain evidence="5">HKST-UBA11</strain>
    </source>
</reference>
<keyword evidence="3" id="KW-1133">Transmembrane helix</keyword>
<keyword evidence="3" id="KW-0472">Membrane</keyword>
<dbReference type="EMBL" id="JAGQLH010000128">
    <property type="protein sequence ID" value="MCA9386330.1"/>
    <property type="molecule type" value="Genomic_DNA"/>
</dbReference>
<dbReference type="Gene3D" id="3.40.50.2300">
    <property type="match status" value="1"/>
</dbReference>
<dbReference type="PROSITE" id="PS50110">
    <property type="entry name" value="RESPONSE_REGULATORY"/>
    <property type="match status" value="1"/>
</dbReference>
<dbReference type="AlphaFoldDB" id="A0A955L913"/>
<dbReference type="Pfam" id="PF00072">
    <property type="entry name" value="Response_reg"/>
    <property type="match status" value="1"/>
</dbReference>
<dbReference type="InterPro" id="IPR001789">
    <property type="entry name" value="Sig_transdc_resp-reg_receiver"/>
</dbReference>
<accession>A0A955L913</accession>
<evidence type="ECO:0000313" key="6">
    <source>
        <dbReference type="Proteomes" id="UP000754563"/>
    </source>
</evidence>
<reference evidence="5" key="1">
    <citation type="submission" date="2020-04" db="EMBL/GenBank/DDBJ databases">
        <authorList>
            <person name="Zhang T."/>
        </authorList>
    </citation>
    <scope>NUCLEOTIDE SEQUENCE</scope>
    <source>
        <strain evidence="5">HKST-UBA11</strain>
    </source>
</reference>
<dbReference type="SMART" id="SM00448">
    <property type="entry name" value="REC"/>
    <property type="match status" value="1"/>
</dbReference>
<keyword evidence="1" id="KW-0597">Phosphoprotein</keyword>
<comment type="caution">
    <text evidence="5">The sequence shown here is derived from an EMBL/GenBank/DDBJ whole genome shotgun (WGS) entry which is preliminary data.</text>
</comment>
<evidence type="ECO:0000256" key="3">
    <source>
        <dbReference type="SAM" id="Phobius"/>
    </source>
</evidence>
<feature type="domain" description="Response regulatory" evidence="4">
    <location>
        <begin position="9"/>
        <end position="133"/>
    </location>
</feature>
<feature type="region of interest" description="Disordered" evidence="2">
    <location>
        <begin position="318"/>
        <end position="341"/>
    </location>
</feature>
<evidence type="ECO:0000256" key="2">
    <source>
        <dbReference type="SAM" id="MobiDB-lite"/>
    </source>
</evidence>
<dbReference type="Proteomes" id="UP000754563">
    <property type="component" value="Unassembled WGS sequence"/>
</dbReference>
<organism evidence="5 6">
    <name type="scientific">Candidatus Dojkabacteria bacterium</name>
    <dbReference type="NCBI Taxonomy" id="2099670"/>
    <lineage>
        <taxon>Bacteria</taxon>
        <taxon>Candidatus Dojkabacteria</taxon>
    </lineage>
</organism>
<evidence type="ECO:0000256" key="1">
    <source>
        <dbReference type="PROSITE-ProRule" id="PRU00169"/>
    </source>
</evidence>
<dbReference type="SUPFAM" id="SSF52172">
    <property type="entry name" value="CheY-like"/>
    <property type="match status" value="1"/>
</dbReference>
<keyword evidence="3" id="KW-0812">Transmembrane</keyword>
<evidence type="ECO:0000259" key="4">
    <source>
        <dbReference type="PROSITE" id="PS50110"/>
    </source>
</evidence>
<sequence>MTEPQPVKTIVFLDDDFIIRFVIKKYIHQVARQLGMQIRIFTSNNGVEGLGLLYVTNPDVVIVDLTLPKFSGGELVNLLSSNATIQRNQTPVFALVESEKEFDKSTNSFDSSFSYISKSHPKFLLELIDAIFGILSPEHNEYLSKKIHSTKGSFFTNAIGNIIHSVATRSIFWANIGNKLTRKGKKYSIFETISITLSWFWVQLIVGFYLGILYLLIGKDTDDNNIQHEEDLSRFRVRYYPTFATLFTSFVFLIVQIVLFVLGGVTIINRVQIESAFASISPSQEFSFDNASFDSDVITYDDNGFSLISQFGKPVVVESTPPQRTRSNEIEPEELPENDSGSTIIEENEEVEVLPTESGSVLGISDINVRNDLDKVGVNFEVTENTPQVETNYSTNRPSIVLEEPVRYVSLGYMYEDSNINSPDTSLPLILQGAPKADTGSVIGSPPTLISAPVSNPLSNPSSGPILGFEPPNSSPITVSSLRKINGVALAPNQEIAVDDLAVRVLPENAITYQLSPNKLDWYYYSSDGAWSKTTAGWSTSNTIQEVNQFIEFFPEDAGQNSGELYVQIFFHSDGDTPIQLSSLTIERELQLVNILSSFSTEDEEDVVDSITTYHVANEDGISITKKNHDFKNINSDDLVPLESRILTNTFTEFDHAFELSGHGFQTGFSGPEDSELNETVVIDRSKDSSNILYT</sequence>
<gene>
    <name evidence="5" type="ORF">KC717_06825</name>
</gene>
<dbReference type="InterPro" id="IPR011006">
    <property type="entry name" value="CheY-like_superfamily"/>
</dbReference>
<feature type="transmembrane region" description="Helical" evidence="3">
    <location>
        <begin position="199"/>
        <end position="218"/>
    </location>
</feature>
<feature type="non-terminal residue" evidence="5">
    <location>
        <position position="695"/>
    </location>
</feature>
<protein>
    <recommendedName>
        <fullName evidence="4">Response regulatory domain-containing protein</fullName>
    </recommendedName>
</protein>
<name>A0A955L913_9BACT</name>
<evidence type="ECO:0000313" key="5">
    <source>
        <dbReference type="EMBL" id="MCA9386330.1"/>
    </source>
</evidence>
<feature type="transmembrane region" description="Helical" evidence="3">
    <location>
        <begin position="239"/>
        <end position="262"/>
    </location>
</feature>
<feature type="modified residue" description="4-aspartylphosphate" evidence="1">
    <location>
        <position position="64"/>
    </location>
</feature>
<dbReference type="GO" id="GO:0000160">
    <property type="term" value="P:phosphorelay signal transduction system"/>
    <property type="evidence" value="ECO:0007669"/>
    <property type="project" value="InterPro"/>
</dbReference>